<feature type="transmembrane region" description="Helical" evidence="1">
    <location>
        <begin position="12"/>
        <end position="32"/>
    </location>
</feature>
<evidence type="ECO:0000256" key="1">
    <source>
        <dbReference type="SAM" id="Phobius"/>
    </source>
</evidence>
<evidence type="ECO:0000313" key="2">
    <source>
        <dbReference type="EnsemblPlants" id="cds.evm.model.04.423"/>
    </source>
</evidence>
<dbReference type="EnsemblPlants" id="evm.model.04.423">
    <property type="protein sequence ID" value="cds.evm.model.04.423"/>
    <property type="gene ID" value="evm.TU.04.423"/>
</dbReference>
<reference evidence="2" key="1">
    <citation type="submission" date="2018-11" db="EMBL/GenBank/DDBJ databases">
        <authorList>
            <person name="Grassa J C."/>
        </authorList>
    </citation>
    <scope>NUCLEOTIDE SEQUENCE [LARGE SCALE GENOMIC DNA]</scope>
</reference>
<protein>
    <submittedName>
        <fullName evidence="2">Uncharacterized protein</fullName>
    </submittedName>
</protein>
<dbReference type="Gramene" id="evm.model.04.423">
    <property type="protein sequence ID" value="cds.evm.model.04.423"/>
    <property type="gene ID" value="evm.TU.04.423"/>
</dbReference>
<keyword evidence="1" id="KW-0472">Membrane</keyword>
<reference evidence="2" key="2">
    <citation type="submission" date="2021-03" db="UniProtKB">
        <authorList>
            <consortium name="EnsemblPlants"/>
        </authorList>
    </citation>
    <scope>IDENTIFICATION</scope>
</reference>
<keyword evidence="3" id="KW-1185">Reference proteome</keyword>
<proteinExistence type="predicted"/>
<name>A0A803PHD6_CANSA</name>
<dbReference type="AlphaFoldDB" id="A0A803PHD6"/>
<accession>A0A803PHD6</accession>
<dbReference type="Proteomes" id="UP000596661">
    <property type="component" value="Chromosome 4"/>
</dbReference>
<feature type="transmembrane region" description="Helical" evidence="1">
    <location>
        <begin position="75"/>
        <end position="97"/>
    </location>
</feature>
<sequence length="115" mass="12940">MEIALDRGAHWVGFLGFQVFEFGFFEFGFWNLGTKSSRMETEFFGCRVWPSIEDDDLQGQGELHRRTTVASKRRAQAISLCSTMVLVGLAFNVFVVLGTRSTFVFEGLGFDKPGV</sequence>
<keyword evidence="1" id="KW-0812">Transmembrane</keyword>
<organism evidence="2 3">
    <name type="scientific">Cannabis sativa</name>
    <name type="common">Hemp</name>
    <name type="synonym">Marijuana</name>
    <dbReference type="NCBI Taxonomy" id="3483"/>
    <lineage>
        <taxon>Eukaryota</taxon>
        <taxon>Viridiplantae</taxon>
        <taxon>Streptophyta</taxon>
        <taxon>Embryophyta</taxon>
        <taxon>Tracheophyta</taxon>
        <taxon>Spermatophyta</taxon>
        <taxon>Magnoliopsida</taxon>
        <taxon>eudicotyledons</taxon>
        <taxon>Gunneridae</taxon>
        <taxon>Pentapetalae</taxon>
        <taxon>rosids</taxon>
        <taxon>fabids</taxon>
        <taxon>Rosales</taxon>
        <taxon>Cannabaceae</taxon>
        <taxon>Cannabis</taxon>
    </lineage>
</organism>
<evidence type="ECO:0000313" key="3">
    <source>
        <dbReference type="Proteomes" id="UP000596661"/>
    </source>
</evidence>
<dbReference type="EMBL" id="UZAU01000358">
    <property type="status" value="NOT_ANNOTATED_CDS"/>
    <property type="molecule type" value="Genomic_DNA"/>
</dbReference>
<keyword evidence="1" id="KW-1133">Transmembrane helix</keyword>